<reference evidence="1 2" key="1">
    <citation type="submission" date="2024-04" db="EMBL/GenBank/DDBJ databases">
        <authorList>
            <person name="Rising A."/>
            <person name="Reimegard J."/>
            <person name="Sonavane S."/>
            <person name="Akerstrom W."/>
            <person name="Nylinder S."/>
            <person name="Hedman E."/>
            <person name="Kallberg Y."/>
        </authorList>
    </citation>
    <scope>NUCLEOTIDE SEQUENCE [LARGE SCALE GENOMIC DNA]</scope>
</reference>
<accession>A0AAV2APU2</accession>
<sequence length="35" mass="4171">MELFPRLALPINETPYRVVCQLWKDLTRFSFANSN</sequence>
<name>A0AAV2APU2_9ARAC</name>
<dbReference type="Proteomes" id="UP001497382">
    <property type="component" value="Unassembled WGS sequence"/>
</dbReference>
<dbReference type="AlphaFoldDB" id="A0AAV2APU2"/>
<feature type="non-terminal residue" evidence="1">
    <location>
        <position position="35"/>
    </location>
</feature>
<proteinExistence type="predicted"/>
<gene>
    <name evidence="1" type="ORF">LARSCL_LOCUS13884</name>
</gene>
<protein>
    <submittedName>
        <fullName evidence="1">Uncharacterized protein</fullName>
    </submittedName>
</protein>
<evidence type="ECO:0000313" key="1">
    <source>
        <dbReference type="EMBL" id="CAL1285737.1"/>
    </source>
</evidence>
<keyword evidence="2" id="KW-1185">Reference proteome</keyword>
<comment type="caution">
    <text evidence="1">The sequence shown here is derived from an EMBL/GenBank/DDBJ whole genome shotgun (WGS) entry which is preliminary data.</text>
</comment>
<dbReference type="EMBL" id="CAXIEN010000194">
    <property type="protein sequence ID" value="CAL1285737.1"/>
    <property type="molecule type" value="Genomic_DNA"/>
</dbReference>
<evidence type="ECO:0000313" key="2">
    <source>
        <dbReference type="Proteomes" id="UP001497382"/>
    </source>
</evidence>
<organism evidence="1 2">
    <name type="scientific">Larinioides sclopetarius</name>
    <dbReference type="NCBI Taxonomy" id="280406"/>
    <lineage>
        <taxon>Eukaryota</taxon>
        <taxon>Metazoa</taxon>
        <taxon>Ecdysozoa</taxon>
        <taxon>Arthropoda</taxon>
        <taxon>Chelicerata</taxon>
        <taxon>Arachnida</taxon>
        <taxon>Araneae</taxon>
        <taxon>Araneomorphae</taxon>
        <taxon>Entelegynae</taxon>
        <taxon>Araneoidea</taxon>
        <taxon>Araneidae</taxon>
        <taxon>Larinioides</taxon>
    </lineage>
</organism>